<sequence>MEKDKIIQEQEKLIQKLSHSNISYCVICSKIVCREAV</sequence>
<dbReference type="Proteomes" id="UP001549086">
    <property type="component" value="Unassembled WGS sequence"/>
</dbReference>
<protein>
    <submittedName>
        <fullName evidence="1">Uncharacterized protein</fullName>
    </submittedName>
</protein>
<accession>A0ABV2HIW3</accession>
<evidence type="ECO:0000313" key="2">
    <source>
        <dbReference type="Proteomes" id="UP001549086"/>
    </source>
</evidence>
<name>A0ABV2HIW3_9HYPH</name>
<proteinExistence type="predicted"/>
<evidence type="ECO:0000313" key="1">
    <source>
        <dbReference type="EMBL" id="MET3590500.1"/>
    </source>
</evidence>
<dbReference type="EMBL" id="JBEPLI010000044">
    <property type="protein sequence ID" value="MET3590500.1"/>
    <property type="molecule type" value="Genomic_DNA"/>
</dbReference>
<keyword evidence="2" id="KW-1185">Reference proteome</keyword>
<comment type="caution">
    <text evidence="1">The sequence shown here is derived from an EMBL/GenBank/DDBJ whole genome shotgun (WGS) entry which is preliminary data.</text>
</comment>
<reference evidence="1 2" key="1">
    <citation type="submission" date="2024-06" db="EMBL/GenBank/DDBJ databases">
        <title>Genomic Encyclopedia of Type Strains, Phase IV (KMG-IV): sequencing the most valuable type-strain genomes for metagenomic binning, comparative biology and taxonomic classification.</title>
        <authorList>
            <person name="Goeker M."/>
        </authorList>
    </citation>
    <scope>NUCLEOTIDE SEQUENCE [LARGE SCALE GENOMIC DNA]</scope>
    <source>
        <strain evidence="1 2">DSM 23649</strain>
    </source>
</reference>
<gene>
    <name evidence="1" type="ORF">ABID23_001616</name>
</gene>
<organism evidence="1 2">
    <name type="scientific">Bartonella silvatica</name>
    <dbReference type="NCBI Taxonomy" id="357760"/>
    <lineage>
        <taxon>Bacteria</taxon>
        <taxon>Pseudomonadati</taxon>
        <taxon>Pseudomonadota</taxon>
        <taxon>Alphaproteobacteria</taxon>
        <taxon>Hyphomicrobiales</taxon>
        <taxon>Bartonellaceae</taxon>
        <taxon>Bartonella</taxon>
    </lineage>
</organism>